<dbReference type="InterPro" id="IPR002850">
    <property type="entry name" value="PIN_toxin-like"/>
</dbReference>
<evidence type="ECO:0000313" key="3">
    <source>
        <dbReference type="Proteomes" id="UP000660024"/>
    </source>
</evidence>
<dbReference type="Pfam" id="PF13470">
    <property type="entry name" value="PIN_3"/>
    <property type="match status" value="1"/>
</dbReference>
<evidence type="ECO:0000313" key="2">
    <source>
        <dbReference type="EMBL" id="MBK0382174.1"/>
    </source>
</evidence>
<organism evidence="2 3">
    <name type="scientific">Pedobacter segetis</name>
    <dbReference type="NCBI Taxonomy" id="2793069"/>
    <lineage>
        <taxon>Bacteria</taxon>
        <taxon>Pseudomonadati</taxon>
        <taxon>Bacteroidota</taxon>
        <taxon>Sphingobacteriia</taxon>
        <taxon>Sphingobacteriales</taxon>
        <taxon>Sphingobacteriaceae</taxon>
        <taxon>Pedobacter</taxon>
    </lineage>
</organism>
<dbReference type="RefSeq" id="WP_200584958.1">
    <property type="nucleotide sequence ID" value="NZ_JAEHFY010000005.1"/>
</dbReference>
<gene>
    <name evidence="2" type="ORF">I5M32_04305</name>
</gene>
<dbReference type="EMBL" id="JAEHFY010000005">
    <property type="protein sequence ID" value="MBK0382174.1"/>
    <property type="molecule type" value="Genomic_DNA"/>
</dbReference>
<protein>
    <submittedName>
        <fullName evidence="2">Toxin-antitoxin system toxin component, PIN family</fullName>
    </submittedName>
</protein>
<evidence type="ECO:0000259" key="1">
    <source>
        <dbReference type="SMART" id="SM00670"/>
    </source>
</evidence>
<name>A0ABS1BH18_9SPHI</name>
<dbReference type="InterPro" id="IPR002716">
    <property type="entry name" value="PIN_dom"/>
</dbReference>
<comment type="caution">
    <text evidence="2">The sequence shown here is derived from an EMBL/GenBank/DDBJ whole genome shotgun (WGS) entry which is preliminary data.</text>
</comment>
<proteinExistence type="predicted"/>
<dbReference type="NCBIfam" id="TIGR00305">
    <property type="entry name" value="putative toxin-antitoxin system toxin component, PIN family"/>
    <property type="match status" value="1"/>
</dbReference>
<dbReference type="Proteomes" id="UP000660024">
    <property type="component" value="Unassembled WGS sequence"/>
</dbReference>
<keyword evidence="3" id="KW-1185">Reference proteome</keyword>
<reference evidence="2 3" key="1">
    <citation type="submission" date="2020-12" db="EMBL/GenBank/DDBJ databases">
        <title>Bacterial novel species Pedobacter sp. SD-b isolated from soil.</title>
        <authorList>
            <person name="Jung H.-Y."/>
        </authorList>
    </citation>
    <scope>NUCLEOTIDE SEQUENCE [LARGE SCALE GENOMIC DNA]</scope>
    <source>
        <strain evidence="2 3">SD-b</strain>
    </source>
</reference>
<accession>A0ABS1BH18</accession>
<dbReference type="PANTHER" id="PTHR34610">
    <property type="entry name" value="SSL7007 PROTEIN"/>
    <property type="match status" value="1"/>
</dbReference>
<dbReference type="InterPro" id="IPR029060">
    <property type="entry name" value="PIN-like_dom_sf"/>
</dbReference>
<dbReference type="Gene3D" id="3.40.50.1010">
    <property type="entry name" value="5'-nuclease"/>
    <property type="match status" value="1"/>
</dbReference>
<dbReference type="SMART" id="SM00670">
    <property type="entry name" value="PINc"/>
    <property type="match status" value="1"/>
</dbReference>
<feature type="domain" description="PIN" evidence="1">
    <location>
        <begin position="2"/>
        <end position="115"/>
    </location>
</feature>
<sequence>MNFFVIDTNSLISSALIKNNVNAKAFDQVLNLGKIAISSSTIEELEEVLYRKKFDKYLLDNERAVLIDKIKKNSKLFLPTERITVCRDPKDNKFLELAVAANAACLLTGDKDLLILHPFRNIPILNSSDFLLKFKT</sequence>
<dbReference type="SUPFAM" id="SSF88723">
    <property type="entry name" value="PIN domain-like"/>
    <property type="match status" value="1"/>
</dbReference>
<dbReference type="PANTHER" id="PTHR34610:SF3">
    <property type="entry name" value="SSL7007 PROTEIN"/>
    <property type="match status" value="1"/>
</dbReference>